<evidence type="ECO:0000256" key="4">
    <source>
        <dbReference type="ARBA" id="ARBA00022475"/>
    </source>
</evidence>
<keyword evidence="6" id="KW-0597">Phosphoprotein</keyword>
<feature type="chain" id="PRO_5044281372" description="non-specific serine/threonine protein kinase" evidence="21">
    <location>
        <begin position="26"/>
        <end position="605"/>
    </location>
</feature>
<proteinExistence type="inferred from homology"/>
<comment type="similarity">
    <text evidence="2">Belongs to the protein kinase superfamily. Ser/Thr protein kinase family.</text>
</comment>
<keyword evidence="5" id="KW-0723">Serine/threonine-protein kinase</keyword>
<evidence type="ECO:0000256" key="12">
    <source>
        <dbReference type="ARBA" id="ARBA00022741"/>
    </source>
</evidence>
<evidence type="ECO:0000256" key="18">
    <source>
        <dbReference type="ARBA" id="ARBA00023180"/>
    </source>
</evidence>
<evidence type="ECO:0000256" key="21">
    <source>
        <dbReference type="SAM" id="SignalP"/>
    </source>
</evidence>
<dbReference type="InterPro" id="IPR001611">
    <property type="entry name" value="Leu-rich_rpt"/>
</dbReference>
<evidence type="ECO:0000256" key="16">
    <source>
        <dbReference type="ARBA" id="ARBA00023136"/>
    </source>
</evidence>
<comment type="catalytic activity">
    <reaction evidence="19">
        <text>L-threonyl-[protein] + ATP = O-phospho-L-threonyl-[protein] + ADP + H(+)</text>
        <dbReference type="Rhea" id="RHEA:46608"/>
        <dbReference type="Rhea" id="RHEA-COMP:11060"/>
        <dbReference type="Rhea" id="RHEA-COMP:11605"/>
        <dbReference type="ChEBI" id="CHEBI:15378"/>
        <dbReference type="ChEBI" id="CHEBI:30013"/>
        <dbReference type="ChEBI" id="CHEBI:30616"/>
        <dbReference type="ChEBI" id="CHEBI:61977"/>
        <dbReference type="ChEBI" id="CHEBI:456216"/>
        <dbReference type="EC" id="2.7.11.1"/>
    </reaction>
</comment>
<dbReference type="EC" id="2.7.11.1" evidence="3"/>
<comment type="catalytic activity">
    <reaction evidence="20">
        <text>L-seryl-[protein] + ATP = O-phospho-L-seryl-[protein] + ADP + H(+)</text>
        <dbReference type="Rhea" id="RHEA:17989"/>
        <dbReference type="Rhea" id="RHEA-COMP:9863"/>
        <dbReference type="Rhea" id="RHEA-COMP:11604"/>
        <dbReference type="ChEBI" id="CHEBI:15378"/>
        <dbReference type="ChEBI" id="CHEBI:29999"/>
        <dbReference type="ChEBI" id="CHEBI:30616"/>
        <dbReference type="ChEBI" id="CHEBI:83421"/>
        <dbReference type="ChEBI" id="CHEBI:456216"/>
        <dbReference type="EC" id="2.7.11.1"/>
    </reaction>
</comment>
<keyword evidence="12" id="KW-0547">Nucleotide-binding</keyword>
<dbReference type="Pfam" id="PF00560">
    <property type="entry name" value="LRR_1"/>
    <property type="match status" value="4"/>
</dbReference>
<dbReference type="GeneID" id="18599505"/>
<dbReference type="InterPro" id="IPR001245">
    <property type="entry name" value="Ser-Thr/Tyr_kinase_cat_dom"/>
</dbReference>
<keyword evidence="13" id="KW-0418">Kinase</keyword>
<dbReference type="GO" id="GO:0005524">
    <property type="term" value="F:ATP binding"/>
    <property type="evidence" value="ECO:0007669"/>
    <property type="project" value="UniProtKB-KW"/>
</dbReference>
<evidence type="ECO:0000256" key="19">
    <source>
        <dbReference type="ARBA" id="ARBA00047899"/>
    </source>
</evidence>
<dbReference type="KEGG" id="tcc:18599505"/>
<dbReference type="GO" id="GO:0051606">
    <property type="term" value="P:detection of stimulus"/>
    <property type="evidence" value="ECO:0007669"/>
    <property type="project" value="UniProtKB-ARBA"/>
</dbReference>
<keyword evidence="7" id="KW-0433">Leucine-rich repeat</keyword>
<dbReference type="Gene3D" id="3.80.10.10">
    <property type="entry name" value="Ribonuclease Inhibitor"/>
    <property type="match status" value="3"/>
</dbReference>
<comment type="subcellular location">
    <subcellularLocation>
        <location evidence="1">Cell membrane</location>
        <topology evidence="1">Single-pass type I membrane protein</topology>
    </subcellularLocation>
</comment>
<evidence type="ECO:0000259" key="22">
    <source>
        <dbReference type="PROSITE" id="PS50011"/>
    </source>
</evidence>
<organism evidence="23 24">
    <name type="scientific">Theobroma cacao</name>
    <name type="common">Cacao</name>
    <name type="synonym">Cocoa</name>
    <dbReference type="NCBI Taxonomy" id="3641"/>
    <lineage>
        <taxon>Eukaryota</taxon>
        <taxon>Viridiplantae</taxon>
        <taxon>Streptophyta</taxon>
        <taxon>Embryophyta</taxon>
        <taxon>Tracheophyta</taxon>
        <taxon>Spermatophyta</taxon>
        <taxon>Magnoliopsida</taxon>
        <taxon>eudicotyledons</taxon>
        <taxon>Gunneridae</taxon>
        <taxon>Pentapetalae</taxon>
        <taxon>rosids</taxon>
        <taxon>malvids</taxon>
        <taxon>Malvales</taxon>
        <taxon>Malvaceae</taxon>
        <taxon>Byttnerioideae</taxon>
        <taxon>Theobroma</taxon>
    </lineage>
</organism>
<evidence type="ECO:0000256" key="15">
    <source>
        <dbReference type="ARBA" id="ARBA00022989"/>
    </source>
</evidence>
<reference evidence="24" key="2">
    <citation type="submission" date="2025-08" db="UniProtKB">
        <authorList>
            <consortium name="RefSeq"/>
        </authorList>
    </citation>
    <scope>IDENTIFICATION</scope>
</reference>
<feature type="domain" description="Protein kinase" evidence="22">
    <location>
        <begin position="365"/>
        <end position="605"/>
    </location>
</feature>
<dbReference type="InterPro" id="IPR003591">
    <property type="entry name" value="Leu-rich_rpt_typical-subtyp"/>
</dbReference>
<dbReference type="GO" id="GO:0005886">
    <property type="term" value="C:plasma membrane"/>
    <property type="evidence" value="ECO:0007669"/>
    <property type="project" value="UniProtKB-SubCell"/>
</dbReference>
<dbReference type="InterPro" id="IPR032675">
    <property type="entry name" value="LRR_dom_sf"/>
</dbReference>
<dbReference type="AlphaFoldDB" id="A0AB32WFY8"/>
<keyword evidence="18" id="KW-0325">Glycoprotein</keyword>
<dbReference type="Gramene" id="Tc05v2_t017670.1">
    <property type="protein sequence ID" value="Tc05v2_p017670.1"/>
    <property type="gene ID" value="Tc05v2_g017670"/>
</dbReference>
<keyword evidence="17" id="KW-0675">Receptor</keyword>
<sequence>MAFMEQYNIVLISAIVLVSPSVCEALNQDPYQLGSTVVVSGNELNDTDRQALLEFKAKIVGDELGILHSWNNSVHFCQWCGVKCGLGRQRLTKLDLRSLKLMGSSSPYIGSLSFLKVLNLRDNSFSQELPQEIGRLGRLRELELRGNFLGGEIPSNISGCSKLTRLLHGAQPASWRNTRSARPLVKLTEVIPESLGQLTNLTLFAAGVNGLSGIVPPSIFNLSMIKTLDISSNQFHGSLPSKLGITMPVPFPLVTGNLQKQQELDLGINSLSGVIPPSLGNLKMLNQLGLNHNNLHGTIPSSLGKCENLVALDLSDNNLSGNLKNLGQLSVSQNRLSGMVQTDGVFENASATWVQGNNKLCGGTPDFQLPSCEGSFGSVYKGVLEDNGTVIATKVLNLFSPGSSRRFMAECKALRNIRHRNLVKILTACSGFDYHGNDFKALVYEFMVNGSLEDWLHPSFDSNESEESVKKLNFYQRTNVAIDVACALGYLHHHCETSIVHCDLKPSNILLDDQFIGHVGDFGLAKFISANTQYYSTSQSCTFGLRGTIGYAPPEYGMGSEVSANGDVYSHSILSLEMFSGMRPTDEVFKEGLNLHNLVKAALRE</sequence>
<evidence type="ECO:0000256" key="17">
    <source>
        <dbReference type="ARBA" id="ARBA00023170"/>
    </source>
</evidence>
<dbReference type="Pfam" id="PF08263">
    <property type="entry name" value="LRRNT_2"/>
    <property type="match status" value="1"/>
</dbReference>
<evidence type="ECO:0000256" key="3">
    <source>
        <dbReference type="ARBA" id="ARBA00012513"/>
    </source>
</evidence>
<dbReference type="InterPro" id="IPR013210">
    <property type="entry name" value="LRR_N_plant-typ"/>
</dbReference>
<keyword evidence="9" id="KW-0812">Transmembrane</keyword>
<evidence type="ECO:0000256" key="6">
    <source>
        <dbReference type="ARBA" id="ARBA00022553"/>
    </source>
</evidence>
<evidence type="ECO:0000256" key="5">
    <source>
        <dbReference type="ARBA" id="ARBA00022527"/>
    </source>
</evidence>
<evidence type="ECO:0000256" key="9">
    <source>
        <dbReference type="ARBA" id="ARBA00022692"/>
    </source>
</evidence>
<keyword evidence="4" id="KW-1003">Cell membrane</keyword>
<name>A0AB32WFY8_THECC</name>
<evidence type="ECO:0000313" key="24">
    <source>
        <dbReference type="RefSeq" id="XP_017976514.1"/>
    </source>
</evidence>
<dbReference type="PROSITE" id="PS51450">
    <property type="entry name" value="LRR"/>
    <property type="match status" value="1"/>
</dbReference>
<keyword evidence="16" id="KW-0472">Membrane</keyword>
<keyword evidence="10 21" id="KW-0732">Signal</keyword>
<evidence type="ECO:0000256" key="14">
    <source>
        <dbReference type="ARBA" id="ARBA00022840"/>
    </source>
</evidence>
<keyword evidence="14" id="KW-0067">ATP-binding</keyword>
<dbReference type="FunFam" id="3.80.10.10:FF:000470">
    <property type="entry name" value="LRR receptor-like serine/threonine-protein kinase RPK2"/>
    <property type="match status" value="1"/>
</dbReference>
<accession>A0AB32WFY8</accession>
<dbReference type="SUPFAM" id="SSF56112">
    <property type="entry name" value="Protein kinase-like (PK-like)"/>
    <property type="match status" value="1"/>
</dbReference>
<evidence type="ECO:0000313" key="23">
    <source>
        <dbReference type="Proteomes" id="UP000694886"/>
    </source>
</evidence>
<protein>
    <recommendedName>
        <fullName evidence="3">non-specific serine/threonine protein kinase</fullName>
        <ecNumber evidence="3">2.7.11.1</ecNumber>
    </recommendedName>
</protein>
<evidence type="ECO:0000256" key="10">
    <source>
        <dbReference type="ARBA" id="ARBA00022729"/>
    </source>
</evidence>
<dbReference type="RefSeq" id="XP_017976514.1">
    <property type="nucleotide sequence ID" value="XM_018121025.1"/>
</dbReference>
<dbReference type="InterPro" id="IPR000719">
    <property type="entry name" value="Prot_kinase_dom"/>
</dbReference>
<dbReference type="FunFam" id="1.10.510.10:FF:000358">
    <property type="entry name" value="Putative leucine-rich repeat receptor-like serine/threonine-protein kinase"/>
    <property type="match status" value="1"/>
</dbReference>
<dbReference type="PANTHER" id="PTHR27008:SF610">
    <property type="entry name" value="SERINE-THREONINE_TYROSINE-PROTEIN KINASE CATALYTIC DOMAIN-CONTAINING PROTEIN"/>
    <property type="match status" value="1"/>
</dbReference>
<gene>
    <name evidence="24" type="primary">LOC18599505</name>
</gene>
<evidence type="ECO:0000256" key="2">
    <source>
        <dbReference type="ARBA" id="ARBA00008684"/>
    </source>
</evidence>
<keyword evidence="11" id="KW-0677">Repeat</keyword>
<reference evidence="23" key="1">
    <citation type="journal article" date="1997" name="Nucleic Acids Res.">
        <title>tRNAscan-SE: a program for improved detection of transfer RNA genes in genomic sequence.</title>
        <authorList>
            <person name="Lowe T.M."/>
            <person name="Eddy S.R."/>
        </authorList>
    </citation>
    <scope>NUCLEOTIDE SEQUENCE [LARGE SCALE GENOMIC DNA]</scope>
    <source>
        <strain evidence="23">r\B97-61/B2</strain>
    </source>
</reference>
<evidence type="ECO:0000256" key="7">
    <source>
        <dbReference type="ARBA" id="ARBA00022614"/>
    </source>
</evidence>
<dbReference type="SMART" id="SM00220">
    <property type="entry name" value="S_TKc"/>
    <property type="match status" value="1"/>
</dbReference>
<dbReference type="Proteomes" id="UP000694886">
    <property type="component" value="Chromosome 5"/>
</dbReference>
<evidence type="ECO:0000256" key="13">
    <source>
        <dbReference type="ARBA" id="ARBA00022777"/>
    </source>
</evidence>
<evidence type="ECO:0000256" key="11">
    <source>
        <dbReference type="ARBA" id="ARBA00022737"/>
    </source>
</evidence>
<evidence type="ECO:0000256" key="8">
    <source>
        <dbReference type="ARBA" id="ARBA00022679"/>
    </source>
</evidence>
<dbReference type="GO" id="GO:0004674">
    <property type="term" value="F:protein serine/threonine kinase activity"/>
    <property type="evidence" value="ECO:0007669"/>
    <property type="project" value="UniProtKB-KW"/>
</dbReference>
<feature type="signal peptide" evidence="21">
    <location>
        <begin position="1"/>
        <end position="25"/>
    </location>
</feature>
<keyword evidence="15" id="KW-1133">Transmembrane helix</keyword>
<dbReference type="InterPro" id="IPR011009">
    <property type="entry name" value="Kinase-like_dom_sf"/>
</dbReference>
<dbReference type="Gene3D" id="1.10.510.10">
    <property type="entry name" value="Transferase(Phosphotransferase) domain 1"/>
    <property type="match status" value="1"/>
</dbReference>
<keyword evidence="8" id="KW-0808">Transferase</keyword>
<dbReference type="Gene3D" id="3.30.200.20">
    <property type="entry name" value="Phosphorylase Kinase, domain 1"/>
    <property type="match status" value="1"/>
</dbReference>
<dbReference type="InterPro" id="IPR008271">
    <property type="entry name" value="Ser/Thr_kinase_AS"/>
</dbReference>
<dbReference type="PANTHER" id="PTHR27008">
    <property type="entry name" value="OS04G0122200 PROTEIN"/>
    <property type="match status" value="1"/>
</dbReference>
<dbReference type="SUPFAM" id="SSF52058">
    <property type="entry name" value="L domain-like"/>
    <property type="match status" value="1"/>
</dbReference>
<dbReference type="PROSITE" id="PS00108">
    <property type="entry name" value="PROTEIN_KINASE_ST"/>
    <property type="match status" value="1"/>
</dbReference>
<dbReference type="PROSITE" id="PS50011">
    <property type="entry name" value="PROTEIN_KINASE_DOM"/>
    <property type="match status" value="1"/>
</dbReference>
<evidence type="ECO:0000256" key="20">
    <source>
        <dbReference type="ARBA" id="ARBA00048679"/>
    </source>
</evidence>
<evidence type="ECO:0000256" key="1">
    <source>
        <dbReference type="ARBA" id="ARBA00004251"/>
    </source>
</evidence>
<dbReference type="Pfam" id="PF07714">
    <property type="entry name" value="PK_Tyr_Ser-Thr"/>
    <property type="match status" value="1"/>
</dbReference>
<dbReference type="InterPro" id="IPR051809">
    <property type="entry name" value="Plant_receptor-like_S/T_kinase"/>
</dbReference>
<dbReference type="SMART" id="SM00369">
    <property type="entry name" value="LRR_TYP"/>
    <property type="match status" value="4"/>
</dbReference>